<evidence type="ECO:0008006" key="4">
    <source>
        <dbReference type="Google" id="ProtNLM"/>
    </source>
</evidence>
<name>A0ABV2AC28_9GAMM</name>
<dbReference type="RefSeq" id="WP_352889355.1">
    <property type="nucleotide sequence ID" value="NZ_JBEPIJ010000009.1"/>
</dbReference>
<accession>A0ABV2AC28</accession>
<evidence type="ECO:0000256" key="1">
    <source>
        <dbReference type="SAM" id="MobiDB-lite"/>
    </source>
</evidence>
<dbReference type="Proteomes" id="UP001465331">
    <property type="component" value="Unassembled WGS sequence"/>
</dbReference>
<organism evidence="2 3">
    <name type="scientific">Sinimarinibacterium thermocellulolyticum</name>
    <dbReference type="NCBI Taxonomy" id="3170016"/>
    <lineage>
        <taxon>Bacteria</taxon>
        <taxon>Pseudomonadati</taxon>
        <taxon>Pseudomonadota</taxon>
        <taxon>Gammaproteobacteria</taxon>
        <taxon>Nevskiales</taxon>
        <taxon>Nevskiaceae</taxon>
        <taxon>Sinimarinibacterium</taxon>
    </lineage>
</organism>
<gene>
    <name evidence="2" type="ORF">ABSH63_09665</name>
</gene>
<sequence length="122" mass="13355">MEARLQHPPPTNSTACGGRARSVVGAGVVGALLALAPLATPQQVRADQDNLLPRQLIEPATMPPRMTPLPRLREPRLSPADAAREVQRRHGGRVLSVQERRDGGYRVKILKDGEVRIYEITP</sequence>
<feature type="region of interest" description="Disordered" evidence="1">
    <location>
        <begin position="55"/>
        <end position="91"/>
    </location>
</feature>
<dbReference type="EMBL" id="JBEPIJ010000009">
    <property type="protein sequence ID" value="MES0874270.1"/>
    <property type="molecule type" value="Genomic_DNA"/>
</dbReference>
<evidence type="ECO:0000313" key="3">
    <source>
        <dbReference type="Proteomes" id="UP001465331"/>
    </source>
</evidence>
<proteinExistence type="predicted"/>
<comment type="caution">
    <text evidence="2">The sequence shown here is derived from an EMBL/GenBank/DDBJ whole genome shotgun (WGS) entry which is preliminary data.</text>
</comment>
<protein>
    <recommendedName>
        <fullName evidence="4">PepSY domain-containing protein</fullName>
    </recommendedName>
</protein>
<feature type="compositionally biased region" description="Basic and acidic residues" evidence="1">
    <location>
        <begin position="71"/>
        <end position="88"/>
    </location>
</feature>
<keyword evidence="3" id="KW-1185">Reference proteome</keyword>
<evidence type="ECO:0000313" key="2">
    <source>
        <dbReference type="EMBL" id="MES0874270.1"/>
    </source>
</evidence>
<reference evidence="2 3" key="1">
    <citation type="submission" date="2024-06" db="EMBL/GenBank/DDBJ databases">
        <authorList>
            <person name="Li Z."/>
            <person name="Jiang Y."/>
        </authorList>
    </citation>
    <scope>NUCLEOTIDE SEQUENCE [LARGE SCALE GENOMIC DNA]</scope>
    <source>
        <strain evidence="2 3">HSW-8</strain>
    </source>
</reference>